<protein>
    <submittedName>
        <fullName evidence="3">Uncharacterized protein</fullName>
    </submittedName>
</protein>
<dbReference type="GO" id="GO:0003677">
    <property type="term" value="F:DNA binding"/>
    <property type="evidence" value="ECO:0007669"/>
    <property type="project" value="InterPro"/>
</dbReference>
<dbReference type="Proteomes" id="UP000037179">
    <property type="component" value="Unassembled WGS sequence"/>
</dbReference>
<gene>
    <name evidence="2" type="ORF">NS506_02492</name>
    <name evidence="3" type="ORF">NSK11_contig00031-0054</name>
</gene>
<dbReference type="Proteomes" id="UP000180166">
    <property type="component" value="Chromosome"/>
</dbReference>
<dbReference type="EMBL" id="BBYQ01000031">
    <property type="protein sequence ID" value="GAP28289.1"/>
    <property type="molecule type" value="Genomic_DNA"/>
</dbReference>
<dbReference type="AlphaFoldDB" id="A0A0B8NBY8"/>
<dbReference type="EMBL" id="CP017839">
    <property type="protein sequence ID" value="APA96556.1"/>
    <property type="molecule type" value="Genomic_DNA"/>
</dbReference>
<proteinExistence type="predicted"/>
<feature type="region of interest" description="Disordered" evidence="1">
    <location>
        <begin position="32"/>
        <end position="54"/>
    </location>
</feature>
<dbReference type="RefSeq" id="WP_143161220.1">
    <property type="nucleotide sequence ID" value="NZ_AP017900.1"/>
</dbReference>
<evidence type="ECO:0000313" key="5">
    <source>
        <dbReference type="Proteomes" id="UP000180166"/>
    </source>
</evidence>
<reference evidence="3 4" key="2">
    <citation type="journal article" date="2016" name="Genome Announc.">
        <title>Draft Genome Sequence of Erythromycin- and Oxytetracycline-Sensitive Nocardia seriolae Strain U-1 (NBRC 110359).</title>
        <authorList>
            <person name="Imajoh M."/>
            <person name="Sukeda M."/>
            <person name="Shimizu M."/>
            <person name="Yamane J."/>
            <person name="Ohnishi K."/>
            <person name="Oshima S."/>
        </authorList>
    </citation>
    <scope>NUCLEOTIDE SEQUENCE [LARGE SCALE GENOMIC DNA]</scope>
    <source>
        <strain evidence="3 4">U-1</strain>
    </source>
</reference>
<accession>A0A0B8NBY8</accession>
<dbReference type="Gene3D" id="1.10.260.40">
    <property type="entry name" value="lambda repressor-like DNA-binding domains"/>
    <property type="match status" value="1"/>
</dbReference>
<dbReference type="InterPro" id="IPR010982">
    <property type="entry name" value="Lambda_DNA-bd_dom_sf"/>
</dbReference>
<name>A0A0B8NBY8_9NOCA</name>
<sequence>MNLVATRVDRLCGLLGSHEAAPEQNTDLATRAGQLLGRPVTPDDIADARREAGAPPPDLLHAIATHFDVDPRYLLDPECEEMRTLDHKLAILATARTLGIKLGAVHFRGGEFSVEALELLIATVRDARP</sequence>
<evidence type="ECO:0000313" key="2">
    <source>
        <dbReference type="EMBL" id="APA96556.1"/>
    </source>
</evidence>
<dbReference type="KEGG" id="nsr:NS506_02492"/>
<reference evidence="4" key="1">
    <citation type="submission" date="2015-07" db="EMBL/GenBank/DDBJ databases">
        <title>Nocardia seriolae U-1 whole genome shotgun sequence.</title>
        <authorList>
            <person name="Imajoh M."/>
            <person name="Fukumoto Y."/>
            <person name="Sukeda M."/>
            <person name="Yamane J."/>
            <person name="Yamasaki K."/>
            <person name="Shimizu M."/>
            <person name="Ohnishi K."/>
            <person name="Oshima S."/>
        </authorList>
    </citation>
    <scope>NUCLEOTIDE SEQUENCE [LARGE SCALE GENOMIC DNA]</scope>
    <source>
        <strain evidence="4">U-1</strain>
    </source>
</reference>
<organism evidence="3 4">
    <name type="scientific">Nocardia seriolae</name>
    <dbReference type="NCBI Taxonomy" id="37332"/>
    <lineage>
        <taxon>Bacteria</taxon>
        <taxon>Bacillati</taxon>
        <taxon>Actinomycetota</taxon>
        <taxon>Actinomycetes</taxon>
        <taxon>Mycobacteriales</taxon>
        <taxon>Nocardiaceae</taxon>
        <taxon>Nocardia</taxon>
    </lineage>
</organism>
<evidence type="ECO:0000256" key="1">
    <source>
        <dbReference type="SAM" id="MobiDB-lite"/>
    </source>
</evidence>
<dbReference type="OrthoDB" id="4558640at2"/>
<keyword evidence="4" id="KW-1185">Reference proteome</keyword>
<evidence type="ECO:0000313" key="3">
    <source>
        <dbReference type="EMBL" id="GAP28289.1"/>
    </source>
</evidence>
<reference evidence="2 5" key="3">
    <citation type="submission" date="2016-10" db="EMBL/GenBank/DDBJ databases">
        <title>Genome sequence of Nocardia seriolae strain EM150506, isolated from Anguila japonica.</title>
        <authorList>
            <person name="Han H.-J."/>
        </authorList>
    </citation>
    <scope>NUCLEOTIDE SEQUENCE [LARGE SCALE GENOMIC DNA]</scope>
    <source>
        <strain evidence="2 5">EM150506</strain>
    </source>
</reference>
<dbReference type="GeneID" id="93373234"/>
<evidence type="ECO:0000313" key="4">
    <source>
        <dbReference type="Proteomes" id="UP000037179"/>
    </source>
</evidence>